<evidence type="ECO:0000259" key="6">
    <source>
        <dbReference type="SMART" id="SM00228"/>
    </source>
</evidence>
<comment type="similarity">
    <text evidence="1">Belongs to the peptidase S1C family.</text>
</comment>
<dbReference type="PANTHER" id="PTHR43343:SF3">
    <property type="entry name" value="PROTEASE DO-LIKE 8, CHLOROPLASTIC"/>
    <property type="match status" value="1"/>
</dbReference>
<dbReference type="InterPro" id="IPR009003">
    <property type="entry name" value="Peptidase_S1_PA"/>
</dbReference>
<reference evidence="7 8" key="1">
    <citation type="submission" date="2018-12" db="EMBL/GenBank/DDBJ databases">
        <title>Alloscrdovia theropitheci sp. nov: a novel taxon from the feces of the bleeding-herat monkey (Theropithecus geleda).</title>
        <authorList>
            <person name="Modesto M."/>
        </authorList>
    </citation>
    <scope>NUCLEOTIDE SEQUENCE [LARGE SCALE GENOMIC DNA]</scope>
    <source>
        <strain evidence="7 8">GLDI4/2</strain>
    </source>
</reference>
<protein>
    <submittedName>
        <fullName evidence="7">Trypsin-like serine protease</fullName>
    </submittedName>
</protein>
<proteinExistence type="inferred from homology"/>
<keyword evidence="8" id="KW-1185">Reference proteome</keyword>
<evidence type="ECO:0000256" key="3">
    <source>
        <dbReference type="ARBA" id="ARBA00022801"/>
    </source>
</evidence>
<feature type="compositionally biased region" description="Low complexity" evidence="4">
    <location>
        <begin position="153"/>
        <end position="191"/>
    </location>
</feature>
<keyword evidence="5" id="KW-1133">Transmembrane helix</keyword>
<dbReference type="SMART" id="SM00228">
    <property type="entry name" value="PDZ"/>
    <property type="match status" value="1"/>
</dbReference>
<dbReference type="Proteomes" id="UP000291289">
    <property type="component" value="Unassembled WGS sequence"/>
</dbReference>
<feature type="compositionally biased region" description="Polar residues" evidence="4">
    <location>
        <begin position="118"/>
        <end position="139"/>
    </location>
</feature>
<feature type="region of interest" description="Disordered" evidence="4">
    <location>
        <begin position="1"/>
        <end position="193"/>
    </location>
</feature>
<feature type="compositionally biased region" description="Pro residues" evidence="4">
    <location>
        <begin position="83"/>
        <end position="92"/>
    </location>
</feature>
<evidence type="ECO:0000256" key="2">
    <source>
        <dbReference type="ARBA" id="ARBA00022670"/>
    </source>
</evidence>
<feature type="compositionally biased region" description="Low complexity" evidence="4">
    <location>
        <begin position="33"/>
        <end position="78"/>
    </location>
</feature>
<dbReference type="SUPFAM" id="SSF50156">
    <property type="entry name" value="PDZ domain-like"/>
    <property type="match status" value="1"/>
</dbReference>
<dbReference type="InterPro" id="IPR036034">
    <property type="entry name" value="PDZ_sf"/>
</dbReference>
<dbReference type="EMBL" id="RXLP01000019">
    <property type="protein sequence ID" value="TCD54361.1"/>
    <property type="molecule type" value="Genomic_DNA"/>
</dbReference>
<dbReference type="PANTHER" id="PTHR43343">
    <property type="entry name" value="PEPTIDASE S12"/>
    <property type="match status" value="1"/>
</dbReference>
<dbReference type="GO" id="GO:0004252">
    <property type="term" value="F:serine-type endopeptidase activity"/>
    <property type="evidence" value="ECO:0007669"/>
    <property type="project" value="InterPro"/>
</dbReference>
<keyword evidence="3" id="KW-0378">Hydrolase</keyword>
<dbReference type="AlphaFoldDB" id="A0A4R0QXW7"/>
<evidence type="ECO:0000256" key="4">
    <source>
        <dbReference type="SAM" id="MobiDB-lite"/>
    </source>
</evidence>
<dbReference type="Gene3D" id="2.30.42.10">
    <property type="match status" value="1"/>
</dbReference>
<evidence type="ECO:0000313" key="7">
    <source>
        <dbReference type="EMBL" id="TCD54361.1"/>
    </source>
</evidence>
<dbReference type="Pfam" id="PF13365">
    <property type="entry name" value="Trypsin_2"/>
    <property type="match status" value="1"/>
</dbReference>
<evidence type="ECO:0000256" key="1">
    <source>
        <dbReference type="ARBA" id="ARBA00010541"/>
    </source>
</evidence>
<feature type="compositionally biased region" description="Polar residues" evidence="4">
    <location>
        <begin position="257"/>
        <end position="278"/>
    </location>
</feature>
<feature type="compositionally biased region" description="Polar residues" evidence="4">
    <location>
        <begin position="1"/>
        <end position="32"/>
    </location>
</feature>
<dbReference type="InterPro" id="IPR001478">
    <property type="entry name" value="PDZ"/>
</dbReference>
<comment type="caution">
    <text evidence="7">The sequence shown here is derived from an EMBL/GenBank/DDBJ whole genome shotgun (WGS) entry which is preliminary data.</text>
</comment>
<dbReference type="RefSeq" id="WP_131284134.1">
    <property type="nucleotide sequence ID" value="NZ_RXLP01000019.1"/>
</dbReference>
<dbReference type="Gene3D" id="2.40.10.10">
    <property type="entry name" value="Trypsin-like serine proteases"/>
    <property type="match status" value="2"/>
</dbReference>
<dbReference type="Pfam" id="PF13180">
    <property type="entry name" value="PDZ_2"/>
    <property type="match status" value="1"/>
</dbReference>
<dbReference type="InterPro" id="IPR051201">
    <property type="entry name" value="Chloro_Bact_Ser_Proteases"/>
</dbReference>
<keyword evidence="5" id="KW-0472">Membrane</keyword>
<accession>A0A4R0QXW7</accession>
<dbReference type="GO" id="GO:0006508">
    <property type="term" value="P:proteolysis"/>
    <property type="evidence" value="ECO:0007669"/>
    <property type="project" value="UniProtKB-KW"/>
</dbReference>
<keyword evidence="5" id="KW-0812">Transmembrane</keyword>
<feature type="compositionally biased region" description="Basic and acidic residues" evidence="4">
    <location>
        <begin position="684"/>
        <end position="693"/>
    </location>
</feature>
<feature type="compositionally biased region" description="Low complexity" evidence="4">
    <location>
        <begin position="210"/>
        <end position="240"/>
    </location>
</feature>
<sequence>MTDETFGQSPNQTPQNNPYINNEQADQQGQVGNNNPTQPMNTMNAPAQSASAQSTPAQSTPVQPAQPYVAPQQPIQPQNVAPRPMPVVPPIGGPTAQQANYPTSNSMQPRIPGAPLYNANSGQNSSQNPAQYNSFNPQEVPTQVMPTVPPVSSPSSTSVPPNPSSATYPYAAQAQPQQVNQPNQSQSRQPTVQMPAVNPAQLWAVPSQVQQAQPQTAQAQTAQTQTPMGTPNNAGNPPANISRPANMPNPFADPANASGTRASVTGNENPSMAHGSSNYGGFPSYSPYTNQKQSKVNGTTIAVAIVSAALAAILVAVLGIVGINSGLIRTNGGSADTSVVDTPEVSNSTGATGNWVGVARKVLPAVVLIRGQVSKGVMFGSGAFISKDGYIITNNHVVDGTTALAVTMYDGTIYDADIVGTDPSTDLAVIKLKNAPDNITTVDFANSDKLVVGQQVMAVGSPLGYQNTVTSGIISSLNRPVAVAAEDNKTVVYTNAIQVDASINQGNSGGPTFNIAGQLIGINSSIATASTTSGDSSLGSVGIGFAIPSNLAKWVSQSLMENKKATHVELGVSARTAEVESDGSSRTGAQLVSVKDDSAANSAGLKKDDVIVAYDGHEVNSINQLLGFIRAAQLNDKVTLTIVRGSRTMEVSVTLDHEESSSQSSQSSESNDSNSESNNDELDELLKKYRDLLDQNDDNE</sequence>
<evidence type="ECO:0000313" key="8">
    <source>
        <dbReference type="Proteomes" id="UP000291289"/>
    </source>
</evidence>
<dbReference type="InterPro" id="IPR043504">
    <property type="entry name" value="Peptidase_S1_PA_chymotrypsin"/>
</dbReference>
<evidence type="ECO:0000256" key="5">
    <source>
        <dbReference type="SAM" id="Phobius"/>
    </source>
</evidence>
<feature type="compositionally biased region" description="Low complexity" evidence="4">
    <location>
        <begin position="661"/>
        <end position="677"/>
    </location>
</feature>
<keyword evidence="2 7" id="KW-0645">Protease</keyword>
<feature type="region of interest" description="Disordered" evidence="4">
    <location>
        <begin position="206"/>
        <end position="278"/>
    </location>
</feature>
<feature type="region of interest" description="Disordered" evidence="4">
    <location>
        <begin position="653"/>
        <end position="700"/>
    </location>
</feature>
<dbReference type="SUPFAM" id="SSF50494">
    <property type="entry name" value="Trypsin-like serine proteases"/>
    <property type="match status" value="1"/>
</dbReference>
<dbReference type="PRINTS" id="PR00834">
    <property type="entry name" value="PROTEASES2C"/>
</dbReference>
<dbReference type="InterPro" id="IPR001940">
    <property type="entry name" value="Peptidase_S1C"/>
</dbReference>
<feature type="domain" description="PDZ" evidence="6">
    <location>
        <begin position="568"/>
        <end position="646"/>
    </location>
</feature>
<feature type="transmembrane region" description="Helical" evidence="5">
    <location>
        <begin position="301"/>
        <end position="323"/>
    </location>
</feature>
<feature type="compositionally biased region" description="Polar residues" evidence="4">
    <location>
        <begin position="95"/>
        <end position="108"/>
    </location>
</feature>
<organism evidence="7 8">
    <name type="scientific">Alloscardovia theropitheci</name>
    <dbReference type="NCBI Taxonomy" id="2496842"/>
    <lineage>
        <taxon>Bacteria</taxon>
        <taxon>Bacillati</taxon>
        <taxon>Actinomycetota</taxon>
        <taxon>Actinomycetes</taxon>
        <taxon>Bifidobacteriales</taxon>
        <taxon>Bifidobacteriaceae</taxon>
        <taxon>Alloscardovia</taxon>
    </lineage>
</organism>
<name>A0A4R0QXW7_9BIFI</name>
<gene>
    <name evidence="7" type="ORF">EJ419_04850</name>
</gene>
<dbReference type="OrthoDB" id="9758917at2"/>